<accession>M1Z6H4</accession>
<protein>
    <submittedName>
        <fullName evidence="1">Uncharacterized protein</fullName>
    </submittedName>
</protein>
<evidence type="ECO:0000313" key="1">
    <source>
        <dbReference type="EMBL" id="SHD78458.1"/>
    </source>
</evidence>
<gene>
    <name evidence="1" type="ORF">CUESP1_3132</name>
</gene>
<name>M1Z6H4_9FIRM</name>
<dbReference type="Proteomes" id="UP000245423">
    <property type="component" value="Chromosome 1"/>
</dbReference>
<dbReference type="EMBL" id="LT669839">
    <property type="protein sequence ID" value="SHD78458.1"/>
    <property type="molecule type" value="Genomic_DNA"/>
</dbReference>
<keyword evidence="2" id="KW-1185">Reference proteome</keyword>
<evidence type="ECO:0000313" key="2">
    <source>
        <dbReference type="Proteomes" id="UP000245423"/>
    </source>
</evidence>
<reference evidence="1 2" key="1">
    <citation type="submission" date="2016-11" db="EMBL/GenBank/DDBJ databases">
        <authorList>
            <person name="Manzoor S."/>
        </authorList>
    </citation>
    <scope>NUCLEOTIDE SEQUENCE [LARGE SCALE GENOMIC DNA]</scope>
    <source>
        <strain evidence="1">Clostridium ultunense strain Esp</strain>
    </source>
</reference>
<proteinExistence type="predicted"/>
<dbReference type="AlphaFoldDB" id="M1Z6H4"/>
<sequence>MKIICQTSVILLKNSIIKDCNCKLTKNQVGLVAMQPELMLL</sequence>
<organism evidence="1 2">
    <name type="scientific">[Clostridium] ultunense Esp</name>
    <dbReference type="NCBI Taxonomy" id="1288971"/>
    <lineage>
        <taxon>Bacteria</taxon>
        <taxon>Bacillati</taxon>
        <taxon>Bacillota</taxon>
        <taxon>Tissierellia</taxon>
        <taxon>Tissierellales</taxon>
        <taxon>Tepidimicrobiaceae</taxon>
        <taxon>Schnuerera</taxon>
    </lineage>
</organism>
<dbReference type="HOGENOM" id="CLU_3268420_0_0_9"/>